<keyword evidence="1" id="KW-0732">Signal</keyword>
<gene>
    <name evidence="2" type="ORF">K7J14_09000</name>
</gene>
<proteinExistence type="predicted"/>
<keyword evidence="3" id="KW-1185">Reference proteome</keyword>
<evidence type="ECO:0000313" key="2">
    <source>
        <dbReference type="EMBL" id="MCD1654840.1"/>
    </source>
</evidence>
<dbReference type="Proteomes" id="UP001198163">
    <property type="component" value="Unassembled WGS sequence"/>
</dbReference>
<reference evidence="2" key="1">
    <citation type="submission" date="2021-08" db="EMBL/GenBank/DDBJ databases">
        <title>Comparative analyses of Brucepasteria parasyntrophica and Teretinema zuelzerae.</title>
        <authorList>
            <person name="Song Y."/>
            <person name="Brune A."/>
        </authorList>
    </citation>
    <scope>NUCLEOTIDE SEQUENCE</scope>
    <source>
        <strain evidence="2">DSM 1903</strain>
    </source>
</reference>
<comment type="caution">
    <text evidence="2">The sequence shown here is derived from an EMBL/GenBank/DDBJ whole genome shotgun (WGS) entry which is preliminary data.</text>
</comment>
<dbReference type="EMBL" id="JAINWA010000003">
    <property type="protein sequence ID" value="MCD1654840.1"/>
    <property type="molecule type" value="Genomic_DNA"/>
</dbReference>
<sequence length="1554" mass="165951">MKTRGAALCASFLLGLFPLSQAQSQTADDPVHDLPEGLDPDAALLARISGLFSREDPTSLYQFGVYDEEVEFILDGSWEASFTGSLGLAFSDGAAALSFSPPVFTQSVDMSTWIFIDGRWYFEANFAEGFSKNTVAAGYVGGEDENVKHVRLGNSGIAFPDEYPFIAAGGGKAPGPGISGTFAGKKWKADAVVRWDAVSSEELLLSGMNEAADSWVSAANPVRGKWFILPVTAATGGITVYVEDSKGDFSDSEEGVSWRRLNEAEYSLDGLSGMLELAESASGRVAVEHQQSVSLPALTQFLEQERAWFESVLGDETILARYFPEGADEAAVTKKYLRTISGRTALVLRQKSAFSPFEILSRYDTGGEEAEPVWKESGIAAKEWITQIIESEWTALLPAEGISSPRDQQARYPLLAGKEALWIPEIYLSALGGGKAETDLSLRARKWQAIETISLGEDAIAGTVQVYRNGIRSADFTLDDATGILSLGQPPQTGETIRITWKKTDASARNGTLTAAGGIAWTPVPELNLHAALGLIWNLSGASWTDSANDSPGTLTAAAGGTWTKGNLELSSDFAWQVSVPDTTGVYRIDGMETTPTTLYPDSSWYAPIAANLLPDISEAHNAETTPVLTLDGRVEPSSGGTILPRTESGVSGFILPIAATISAGEWTGADILAGDETGLTFAEAASVSVALKNNGSSAPPEYDLWIQLGAARKQSDELPPYIRTWKIPASELPSGGSGWKIITIQLDDEDRSLLASAGNIRLLATPTDGIGAFDSAEVSLLSGPLELGKTGYSARAFPSIEDASNIRLEESTGSEADTLVKQFDMPSRFNAGGRNSVLKLFFSPEPDTESLSISRTTSLMPLHSYEKLMFHVFPVDTGEDSQSPEGLPDDAMLALSLEGRSADTGAAVVVGRLEVRANSLKTGVWQELAANMTTGEVSLDGTVLPGAQARFSYANQRVSPNRIIISLEGWPDALTSTGEDAAYELLLDELYLSGVQSITALRNRSSAEWKKDGPVIGSGSRALLANPSFSGVFESVAVPGESQTTASGSLKSGVSVLGASLEGGIAAASTTEGAISSAWHGIAVPLAFIDAKERFSVDFAGESVERLNEVSVQGPVPLKMIGSVSRSSVKETSSVSASSAPSIRLPGNAALGFFAETKLSQTNSADFDSGRDWFGFWRSSGESFLSEGEESALKRKENASFKAELSRQKGDQGKFSFAGASVKAEGISEYAASSGREAAGKLSIAIPVSIGYSSLEFILARSYALSTSGYTGGNYYSDADNLKEALNSGGWFFAYYPFIDLFDETLYAEALRKSETPAVLVSLYQAVWKRPSPGLLQDLFLPSSLTAETGRTVKADPVSQTGSDIRNASVRMGFSALNMAGTAGIVPLFDWYEQDEISQLYSASFEWGSGFKTWNLDAWHSVTVLFPLSGSAAAENSFHYNTPDISGKDESISNTTRMIWKRPGKKSFPGSLLEKYLKRKIPASRENTLSGTWERTEGSSDIQESLRVEATHLLALHMSAKAQARLSGSFAVDRDDEETVLMLSLGIGGKITF</sequence>
<name>A0AAE3EIG3_9SPIR</name>
<accession>A0AAE3EIG3</accession>
<dbReference type="RefSeq" id="WP_230755433.1">
    <property type="nucleotide sequence ID" value="NZ_JAINWA010000003.1"/>
</dbReference>
<evidence type="ECO:0000256" key="1">
    <source>
        <dbReference type="SAM" id="SignalP"/>
    </source>
</evidence>
<protein>
    <submittedName>
        <fullName evidence="2">Uncharacterized protein</fullName>
    </submittedName>
</protein>
<organism evidence="2 3">
    <name type="scientific">Teretinema zuelzerae</name>
    <dbReference type="NCBI Taxonomy" id="156"/>
    <lineage>
        <taxon>Bacteria</taxon>
        <taxon>Pseudomonadati</taxon>
        <taxon>Spirochaetota</taxon>
        <taxon>Spirochaetia</taxon>
        <taxon>Spirochaetales</taxon>
        <taxon>Treponemataceae</taxon>
        <taxon>Teretinema</taxon>
    </lineage>
</organism>
<feature type="signal peptide" evidence="1">
    <location>
        <begin position="1"/>
        <end position="22"/>
    </location>
</feature>
<evidence type="ECO:0000313" key="3">
    <source>
        <dbReference type="Proteomes" id="UP001198163"/>
    </source>
</evidence>
<feature type="chain" id="PRO_5042190737" evidence="1">
    <location>
        <begin position="23"/>
        <end position="1554"/>
    </location>
</feature>